<proteinExistence type="predicted"/>
<evidence type="ECO:0000313" key="1">
    <source>
        <dbReference type="Proteomes" id="UP000095286"/>
    </source>
</evidence>
<accession>A0AC35TMJ8</accession>
<evidence type="ECO:0000313" key="2">
    <source>
        <dbReference type="WBParaSite" id="RSKR_0000227700.1"/>
    </source>
</evidence>
<dbReference type="WBParaSite" id="RSKR_0000227700.1">
    <property type="protein sequence ID" value="RSKR_0000227700.1"/>
    <property type="gene ID" value="RSKR_0000227700"/>
</dbReference>
<organism evidence="1 2">
    <name type="scientific">Rhabditophanes sp. KR3021</name>
    <dbReference type="NCBI Taxonomy" id="114890"/>
    <lineage>
        <taxon>Eukaryota</taxon>
        <taxon>Metazoa</taxon>
        <taxon>Ecdysozoa</taxon>
        <taxon>Nematoda</taxon>
        <taxon>Chromadorea</taxon>
        <taxon>Rhabditida</taxon>
        <taxon>Tylenchina</taxon>
        <taxon>Panagrolaimomorpha</taxon>
        <taxon>Strongyloidoidea</taxon>
        <taxon>Alloionematidae</taxon>
        <taxon>Rhabditophanes</taxon>
    </lineage>
</organism>
<sequence length="383" mass="43081">MNTELNDEDLEQGYAWEKAYTDAINDPNIQEDANGSIELAIKKVIEEERRKNRIKDKPERCRIGVLRYLYIVLDMSEAMSHKAMQPSRIEATIAAINTFIDNYFAQNPISQLGIVGCRDKKCEKLCPLTGNIAKLKDSIKNIKRHDCRGEFSLQNGLHLAYRNLQAYPIHTSREILVVQAALATCDADDIFTTMEVMISKNIRVSGLSLSAFLHITNTVCVQTGGQYKVILDKDHLELSVAEFVRPPVIREGSDADMIMVGFPTYQKITTKILCQCHRKCEAEGEIGYGYLCIKCGARYCSVPVECRICHSLLASAPLLTKAFTNMLPLKAFQEAKVSSGSICFSCTREMVDEMAYQCRECKKAFCAECDYFVHDSLQICPSC</sequence>
<name>A0AC35TMJ8_9BILA</name>
<reference evidence="2" key="1">
    <citation type="submission" date="2016-11" db="UniProtKB">
        <authorList>
            <consortium name="WormBaseParasite"/>
        </authorList>
    </citation>
    <scope>IDENTIFICATION</scope>
    <source>
        <strain evidence="2">KR3021</strain>
    </source>
</reference>
<protein>
    <submittedName>
        <fullName evidence="2">General transcription factor IIH subunit</fullName>
    </submittedName>
</protein>
<dbReference type="Proteomes" id="UP000095286">
    <property type="component" value="Unplaced"/>
</dbReference>